<dbReference type="Proteomes" id="UP001230051">
    <property type="component" value="Unassembled WGS sequence"/>
</dbReference>
<evidence type="ECO:0000313" key="2">
    <source>
        <dbReference type="Proteomes" id="UP001230051"/>
    </source>
</evidence>
<protein>
    <submittedName>
        <fullName evidence="1">Uncharacterized protein</fullName>
    </submittedName>
</protein>
<keyword evidence="2" id="KW-1185">Reference proteome</keyword>
<dbReference type="EMBL" id="JAGXEW010000007">
    <property type="protein sequence ID" value="KAK1169312.1"/>
    <property type="molecule type" value="Genomic_DNA"/>
</dbReference>
<dbReference type="AlphaFoldDB" id="A0AAD8DIN4"/>
<sequence length="86" mass="9547">MATLCQAASSVKLLNSNWLLLQQIIKFCLAGSFSSDCSLNPTYSWPQFHYHSSGSCKFIISGAAEFSGTIHFQSEKVLQLSYLARH</sequence>
<comment type="caution">
    <text evidence="1">The sequence shown here is derived from an EMBL/GenBank/DDBJ whole genome shotgun (WGS) entry which is preliminary data.</text>
</comment>
<proteinExistence type="predicted"/>
<accession>A0AAD8DIN4</accession>
<gene>
    <name evidence="1" type="ORF">AOXY_G8076</name>
</gene>
<reference evidence="1" key="1">
    <citation type="submission" date="2022-02" db="EMBL/GenBank/DDBJ databases">
        <title>Atlantic sturgeon de novo genome assembly.</title>
        <authorList>
            <person name="Stock M."/>
            <person name="Klopp C."/>
            <person name="Guiguen Y."/>
            <person name="Cabau C."/>
            <person name="Parinello H."/>
            <person name="Santidrian Yebra-Pimentel E."/>
            <person name="Kuhl H."/>
            <person name="Dirks R.P."/>
            <person name="Guessner J."/>
            <person name="Wuertz S."/>
            <person name="Du K."/>
            <person name="Schartl M."/>
        </authorList>
    </citation>
    <scope>NUCLEOTIDE SEQUENCE</scope>
    <source>
        <strain evidence="1">STURGEONOMICS-FGT-2020</strain>
        <tissue evidence="1">Whole blood</tissue>
    </source>
</reference>
<evidence type="ECO:0000313" key="1">
    <source>
        <dbReference type="EMBL" id="KAK1169312.1"/>
    </source>
</evidence>
<organism evidence="1 2">
    <name type="scientific">Acipenser oxyrinchus oxyrinchus</name>
    <dbReference type="NCBI Taxonomy" id="40147"/>
    <lineage>
        <taxon>Eukaryota</taxon>
        <taxon>Metazoa</taxon>
        <taxon>Chordata</taxon>
        <taxon>Craniata</taxon>
        <taxon>Vertebrata</taxon>
        <taxon>Euteleostomi</taxon>
        <taxon>Actinopterygii</taxon>
        <taxon>Chondrostei</taxon>
        <taxon>Acipenseriformes</taxon>
        <taxon>Acipenseridae</taxon>
        <taxon>Acipenser</taxon>
    </lineage>
</organism>
<name>A0AAD8DIN4_ACIOX</name>